<keyword evidence="2" id="KW-0503">Monooxygenase</keyword>
<comment type="caution">
    <text evidence="3">The sequence shown here is derived from an EMBL/GenBank/DDBJ whole genome shotgun (WGS) entry which is preliminary data.</text>
</comment>
<organism evidence="3 4">
    <name type="scientific">Winogradskya humida</name>
    <dbReference type="NCBI Taxonomy" id="113566"/>
    <lineage>
        <taxon>Bacteria</taxon>
        <taxon>Bacillati</taxon>
        <taxon>Actinomycetota</taxon>
        <taxon>Actinomycetes</taxon>
        <taxon>Micromonosporales</taxon>
        <taxon>Micromonosporaceae</taxon>
        <taxon>Winogradskya</taxon>
    </lineage>
</organism>
<evidence type="ECO:0000313" key="4">
    <source>
        <dbReference type="Proteomes" id="UP000603200"/>
    </source>
</evidence>
<dbReference type="PANTHER" id="PTHR46696">
    <property type="entry name" value="P450, PUTATIVE (EUROFUNG)-RELATED"/>
    <property type="match status" value="1"/>
</dbReference>
<dbReference type="PROSITE" id="PS00086">
    <property type="entry name" value="CYTOCHROME_P450"/>
    <property type="match status" value="1"/>
</dbReference>
<dbReference type="PANTHER" id="PTHR46696:SF1">
    <property type="entry name" value="CYTOCHROME P450 YJIB-RELATED"/>
    <property type="match status" value="1"/>
</dbReference>
<dbReference type="EMBL" id="BOMN01000137">
    <property type="protein sequence ID" value="GIE26159.1"/>
    <property type="molecule type" value="Genomic_DNA"/>
</dbReference>
<dbReference type="InterPro" id="IPR002397">
    <property type="entry name" value="Cyt_P450_B"/>
</dbReference>
<keyword evidence="2" id="KW-0408">Iron</keyword>
<name>A0ABQ4A5P4_9ACTN</name>
<gene>
    <name evidence="3" type="ORF">Ahu01nite_092610</name>
</gene>
<protein>
    <submittedName>
        <fullName evidence="3">Cytochrome P450</fullName>
    </submittedName>
</protein>
<keyword evidence="2" id="KW-0349">Heme</keyword>
<dbReference type="Pfam" id="PF00067">
    <property type="entry name" value="p450"/>
    <property type="match status" value="1"/>
</dbReference>
<proteinExistence type="inferred from homology"/>
<dbReference type="InterPro" id="IPR017972">
    <property type="entry name" value="Cyt_P450_CS"/>
</dbReference>
<dbReference type="RefSeq" id="WP_203843072.1">
    <property type="nucleotide sequence ID" value="NZ_BAAATV010000031.1"/>
</dbReference>
<dbReference type="CDD" id="cd20625">
    <property type="entry name" value="CYP164-like"/>
    <property type="match status" value="1"/>
</dbReference>
<dbReference type="InterPro" id="IPR036396">
    <property type="entry name" value="Cyt_P450_sf"/>
</dbReference>
<dbReference type="Proteomes" id="UP000603200">
    <property type="component" value="Unassembled WGS sequence"/>
</dbReference>
<sequence>METLFDPRDPTMRADPYPHYHRLRAAEPIHRTPFGYWVLSRHEEVEQLVRSPHVSSAFHQDPSWVKHRGGAGGPAVGSTRHWMLMLDGAAHRRIRGQVNAAFTAGAVERLRPRIVELVKELLDELGDGEVDLIEGLALPLPVTVICELVGLPAEDRARCREWTDSIGRIVDPAITPEASAAMNRSAAEFTEYIREQLRLRRADPREDVLSLLAAADGNGDRLTDEEIIANVLLLFNAGHETTVNLIGNGVLALLRHPDQLQLLRDRPELMESAVDELARYDCPVQVAARVTTAEVRLGEATLPAGAKVMVLFGAASRDPVRYPDPDRLDITRSGTRTLAFGGGPHYCIGALLGKFETGLVLTELLRRYQKIELATDELVWRPNFNFRGLDSLPVKLVI</sequence>
<dbReference type="PRINTS" id="PR00359">
    <property type="entry name" value="BP450"/>
</dbReference>
<reference evidence="3 4" key="1">
    <citation type="submission" date="2021-01" db="EMBL/GenBank/DDBJ databases">
        <title>Whole genome shotgun sequence of Actinoplanes humidus NBRC 14915.</title>
        <authorList>
            <person name="Komaki H."/>
            <person name="Tamura T."/>
        </authorList>
    </citation>
    <scope>NUCLEOTIDE SEQUENCE [LARGE SCALE GENOMIC DNA]</scope>
    <source>
        <strain evidence="3 4">NBRC 14915</strain>
    </source>
</reference>
<keyword evidence="2" id="KW-0560">Oxidoreductase</keyword>
<dbReference type="Gene3D" id="1.10.630.10">
    <property type="entry name" value="Cytochrome P450"/>
    <property type="match status" value="1"/>
</dbReference>
<accession>A0ABQ4A5P4</accession>
<evidence type="ECO:0000256" key="1">
    <source>
        <dbReference type="ARBA" id="ARBA00010617"/>
    </source>
</evidence>
<evidence type="ECO:0000256" key="2">
    <source>
        <dbReference type="RuleBase" id="RU000461"/>
    </source>
</evidence>
<keyword evidence="4" id="KW-1185">Reference proteome</keyword>
<dbReference type="InterPro" id="IPR001128">
    <property type="entry name" value="Cyt_P450"/>
</dbReference>
<comment type="similarity">
    <text evidence="1 2">Belongs to the cytochrome P450 family.</text>
</comment>
<keyword evidence="2" id="KW-0479">Metal-binding</keyword>
<evidence type="ECO:0000313" key="3">
    <source>
        <dbReference type="EMBL" id="GIE26159.1"/>
    </source>
</evidence>
<dbReference type="SUPFAM" id="SSF48264">
    <property type="entry name" value="Cytochrome P450"/>
    <property type="match status" value="1"/>
</dbReference>